<dbReference type="SMART" id="SM00283">
    <property type="entry name" value="MA"/>
    <property type="match status" value="1"/>
</dbReference>
<dbReference type="InterPro" id="IPR029151">
    <property type="entry name" value="Sensor-like_sf"/>
</dbReference>
<dbReference type="Gene3D" id="1.10.287.950">
    <property type="entry name" value="Methyl-accepting chemotaxis protein"/>
    <property type="match status" value="1"/>
</dbReference>
<dbReference type="CDD" id="cd12912">
    <property type="entry name" value="PDC2_MCP_like"/>
    <property type="match status" value="1"/>
</dbReference>
<dbReference type="SUPFAM" id="SSF103190">
    <property type="entry name" value="Sensory domain-like"/>
    <property type="match status" value="1"/>
</dbReference>
<dbReference type="InterPro" id="IPR033479">
    <property type="entry name" value="dCache_1"/>
</dbReference>
<dbReference type="InterPro" id="IPR051310">
    <property type="entry name" value="MCP_chemotaxis"/>
</dbReference>
<dbReference type="GO" id="GO:0007165">
    <property type="term" value="P:signal transduction"/>
    <property type="evidence" value="ECO:0007669"/>
    <property type="project" value="UniProtKB-KW"/>
</dbReference>
<organism evidence="11 12">
    <name type="scientific">Desulfonema limicola</name>
    <dbReference type="NCBI Taxonomy" id="45656"/>
    <lineage>
        <taxon>Bacteria</taxon>
        <taxon>Pseudomonadati</taxon>
        <taxon>Thermodesulfobacteriota</taxon>
        <taxon>Desulfobacteria</taxon>
        <taxon>Desulfobacterales</taxon>
        <taxon>Desulfococcaceae</taxon>
        <taxon>Desulfonema</taxon>
    </lineage>
</organism>
<dbReference type="Proteomes" id="UP000663720">
    <property type="component" value="Chromosome"/>
</dbReference>
<proteinExistence type="inferred from homology"/>
<sequence length="587" mass="63615">MQTLRFKLFTGSIVLLMVPMLFVGLFAHIKAGNALDRISQEQVVNIAKNVSAMIESMLYEKLKSVIMVSANHTLVSLTENISLSANPGMEADLEKLETELLRIKKRAGEDIEDIFITNINGLVIADSSGEKLKQENVADQKYFSLAKQGNPGFGIIKKSLKTGLPVLHLCTPILSADNDITGLLIAITNIESISRQIISVIIGKTGYIFVADQNGIIIIHPNNKHVLTLNITSLHGMENIVEKMLKQKVGVEPYFFEGMNKIAGYAPVKALNWSVGVTQPVIEFRGAVKEMQIFLLLVCLVSLPLTIYLIFIFSGKITRPIQRIVRGLNAGAAQTSAAAREIASASQSLAESASQQAAALQETSSTLVELSAMTKKTSELTSGGEELMNENIEKSGISLRGLVELTRKMYKIEADSDKIMEIIKSIDEIAFQTNLLALNAAVEAARAGEVGTGFAVVAEEVRNLAKRSKISADNTRELLDATIKRVSEAAEAIKGINNDFGDIIESATIMGEKTAAITRASKEQAAGIDAVSKAASEMETVTQMMASNSEQTAASSEELSAQSEELKGFVNDLLIIIYGKYKKTLRE</sequence>
<dbReference type="SUPFAM" id="SSF58104">
    <property type="entry name" value="Methyl-accepting chemotaxis protein (MCP) signaling domain"/>
    <property type="match status" value="1"/>
</dbReference>
<protein>
    <submittedName>
        <fullName evidence="11">Methyl-accepting chemotaxis protein signailling domain-containing protein, double Cache domain-containing protein</fullName>
    </submittedName>
</protein>
<dbReference type="PANTHER" id="PTHR43531">
    <property type="entry name" value="PROTEIN ICFG"/>
    <property type="match status" value="1"/>
</dbReference>
<dbReference type="CDD" id="cd12914">
    <property type="entry name" value="PDC1_DGC_like"/>
    <property type="match status" value="1"/>
</dbReference>
<comment type="similarity">
    <text evidence="7">Belongs to the methyl-accepting chemotaxis (MCP) protein family.</text>
</comment>
<accession>A0A975B526</accession>
<feature type="transmembrane region" description="Helical" evidence="9">
    <location>
        <begin position="6"/>
        <end position="27"/>
    </location>
</feature>
<evidence type="ECO:0000259" key="10">
    <source>
        <dbReference type="PROSITE" id="PS50111"/>
    </source>
</evidence>
<name>A0A975B526_9BACT</name>
<keyword evidence="2" id="KW-1003">Cell membrane</keyword>
<dbReference type="Pfam" id="PF00015">
    <property type="entry name" value="MCPsignal"/>
    <property type="match status" value="1"/>
</dbReference>
<evidence type="ECO:0000313" key="11">
    <source>
        <dbReference type="EMBL" id="QTA78919.1"/>
    </source>
</evidence>
<keyword evidence="6 9" id="KW-0472">Membrane</keyword>
<feature type="domain" description="Methyl-accepting transducer" evidence="10">
    <location>
        <begin position="331"/>
        <end position="560"/>
    </location>
</feature>
<evidence type="ECO:0000256" key="1">
    <source>
        <dbReference type="ARBA" id="ARBA00004651"/>
    </source>
</evidence>
<dbReference type="AlphaFoldDB" id="A0A975B526"/>
<evidence type="ECO:0000256" key="3">
    <source>
        <dbReference type="ARBA" id="ARBA00022500"/>
    </source>
</evidence>
<dbReference type="RefSeq" id="WP_207690729.1">
    <property type="nucleotide sequence ID" value="NZ_CP061799.1"/>
</dbReference>
<evidence type="ECO:0000256" key="5">
    <source>
        <dbReference type="ARBA" id="ARBA00022989"/>
    </source>
</evidence>
<evidence type="ECO:0000256" key="9">
    <source>
        <dbReference type="SAM" id="Phobius"/>
    </source>
</evidence>
<keyword evidence="12" id="KW-1185">Reference proteome</keyword>
<dbReference type="InterPro" id="IPR004089">
    <property type="entry name" value="MCPsignal_dom"/>
</dbReference>
<evidence type="ECO:0000256" key="6">
    <source>
        <dbReference type="ARBA" id="ARBA00023136"/>
    </source>
</evidence>
<keyword evidence="5 9" id="KW-1133">Transmembrane helix</keyword>
<evidence type="ECO:0000256" key="8">
    <source>
        <dbReference type="PROSITE-ProRule" id="PRU00284"/>
    </source>
</evidence>
<dbReference type="Gene3D" id="3.30.450.20">
    <property type="entry name" value="PAS domain"/>
    <property type="match status" value="1"/>
</dbReference>
<gene>
    <name evidence="11" type="ORF">dnl_11670</name>
</gene>
<dbReference type="Pfam" id="PF02743">
    <property type="entry name" value="dCache_1"/>
    <property type="match status" value="1"/>
</dbReference>
<evidence type="ECO:0000256" key="4">
    <source>
        <dbReference type="ARBA" id="ARBA00022692"/>
    </source>
</evidence>
<dbReference type="GO" id="GO:0006935">
    <property type="term" value="P:chemotaxis"/>
    <property type="evidence" value="ECO:0007669"/>
    <property type="project" value="UniProtKB-KW"/>
</dbReference>
<evidence type="ECO:0000256" key="2">
    <source>
        <dbReference type="ARBA" id="ARBA00022475"/>
    </source>
</evidence>
<feature type="transmembrane region" description="Helical" evidence="9">
    <location>
        <begin position="293"/>
        <end position="313"/>
    </location>
</feature>
<dbReference type="PRINTS" id="PR00260">
    <property type="entry name" value="CHEMTRNSDUCR"/>
</dbReference>
<dbReference type="PANTHER" id="PTHR43531:SF11">
    <property type="entry name" value="METHYL-ACCEPTING CHEMOTAXIS PROTEIN 3"/>
    <property type="match status" value="1"/>
</dbReference>
<dbReference type="GO" id="GO:0004888">
    <property type="term" value="F:transmembrane signaling receptor activity"/>
    <property type="evidence" value="ECO:0007669"/>
    <property type="project" value="InterPro"/>
</dbReference>
<reference evidence="11" key="1">
    <citation type="journal article" date="2021" name="Microb. Physiol.">
        <title>Proteogenomic Insights into the Physiology of Marine, Sulfate-Reducing, Filamentous Desulfonema limicola and Desulfonema magnum.</title>
        <authorList>
            <person name="Schnaars V."/>
            <person name="Wohlbrand L."/>
            <person name="Scheve S."/>
            <person name="Hinrichs C."/>
            <person name="Reinhardt R."/>
            <person name="Rabus R."/>
        </authorList>
    </citation>
    <scope>NUCLEOTIDE SEQUENCE</scope>
    <source>
        <strain evidence="11">5ac10</strain>
    </source>
</reference>
<comment type="subcellular location">
    <subcellularLocation>
        <location evidence="1">Cell membrane</location>
        <topology evidence="1">Multi-pass membrane protein</topology>
    </subcellularLocation>
</comment>
<dbReference type="PROSITE" id="PS50111">
    <property type="entry name" value="CHEMOTAXIS_TRANSDUC_2"/>
    <property type="match status" value="1"/>
</dbReference>
<dbReference type="InterPro" id="IPR004090">
    <property type="entry name" value="Chemotax_Me-accpt_rcpt"/>
</dbReference>
<keyword evidence="8" id="KW-0807">Transducer</keyword>
<keyword evidence="3" id="KW-0145">Chemotaxis</keyword>
<evidence type="ECO:0000313" key="12">
    <source>
        <dbReference type="Proteomes" id="UP000663720"/>
    </source>
</evidence>
<dbReference type="KEGG" id="dli:dnl_11670"/>
<dbReference type="EMBL" id="CP061799">
    <property type="protein sequence ID" value="QTA78919.1"/>
    <property type="molecule type" value="Genomic_DNA"/>
</dbReference>
<dbReference type="GO" id="GO:0005886">
    <property type="term" value="C:plasma membrane"/>
    <property type="evidence" value="ECO:0007669"/>
    <property type="project" value="UniProtKB-SubCell"/>
</dbReference>
<keyword evidence="4 9" id="KW-0812">Transmembrane</keyword>
<evidence type="ECO:0000256" key="7">
    <source>
        <dbReference type="ARBA" id="ARBA00029447"/>
    </source>
</evidence>